<accession>A0ABY4D452</accession>
<dbReference type="Pfam" id="PF18962">
    <property type="entry name" value="Por_Secre_tail"/>
    <property type="match status" value="1"/>
</dbReference>
<feature type="domain" description="Secretion system C-terminal sorting" evidence="2">
    <location>
        <begin position="473"/>
        <end position="549"/>
    </location>
</feature>
<sequence length="552" mass="58827">MLQPLRWIYSSLVSCVLLPAYTASAQAPTVQWERSFGGSQADVLNTAQPTLDGGFILGGASSSGVSGDRSQPNQGVASDYWIVKLGAAGIKEWDRRFGGAQNDELWSVLQTADGGYLLGGTSFSGIGGDKTQAGQGNFDYWVVKLDAQGNKQWDRAYGGSEGETLRSLKQTSDGGYILGGYSSSGITGDKTQPNRADPVFPNSTDYWIIKIDVQGNKQWDRTFGGNATEFFSEIQQTTDGGYILGGSSLSDASEDRTDVLRGVRDYWMVKIDAQGNKQWDRAFGGSGTNAMRRVQQTADGGYIVCGESTSGISGDKTEPSKGESDIWLVKLDAAGAKQWDRTIGGTSGDVGYAIQQTRDGGYAIGGSSVSNISGDKTESPRGGGDYWVVKLNAQGAKLWDRTLGGSQADQVYSLQQLADGSYIIGGTSVSGATGDKSQPSQGSSDYWVIKLDSESLPMSAAAVNGSDFHQLALYPNPAHDVVQVQWPSSATTRTGWHLHLVDALGRTVLRKAITGLAIEPIEIAVKNYPSGLYILRIEGPEGSVYSQRLAIN</sequence>
<dbReference type="EMBL" id="CP094669">
    <property type="protein sequence ID" value="UOG77137.1"/>
    <property type="molecule type" value="Genomic_DNA"/>
</dbReference>
<keyword evidence="4" id="KW-1185">Reference proteome</keyword>
<keyword evidence="1" id="KW-0732">Signal</keyword>
<dbReference type="RefSeq" id="WP_243802659.1">
    <property type="nucleotide sequence ID" value="NZ_CP094669.1"/>
</dbReference>
<dbReference type="NCBIfam" id="TIGR04183">
    <property type="entry name" value="Por_Secre_tail"/>
    <property type="match status" value="1"/>
</dbReference>
<feature type="signal peptide" evidence="1">
    <location>
        <begin position="1"/>
        <end position="25"/>
    </location>
</feature>
<evidence type="ECO:0000259" key="2">
    <source>
        <dbReference type="Pfam" id="PF18962"/>
    </source>
</evidence>
<dbReference type="InterPro" id="IPR026444">
    <property type="entry name" value="Secre_tail"/>
</dbReference>
<dbReference type="PANTHER" id="PTHR42754:SF1">
    <property type="entry name" value="LIPOPROTEIN"/>
    <property type="match status" value="1"/>
</dbReference>
<evidence type="ECO:0000313" key="4">
    <source>
        <dbReference type="Proteomes" id="UP000831113"/>
    </source>
</evidence>
<evidence type="ECO:0000313" key="3">
    <source>
        <dbReference type="EMBL" id="UOG77137.1"/>
    </source>
</evidence>
<feature type="chain" id="PRO_5046288697" evidence="1">
    <location>
        <begin position="26"/>
        <end position="552"/>
    </location>
</feature>
<proteinExistence type="predicted"/>
<reference evidence="3 4" key="1">
    <citation type="submission" date="2022-03" db="EMBL/GenBank/DDBJ databases">
        <title>Hymenobactersp. isolated from the air.</title>
        <authorList>
            <person name="Won M."/>
            <person name="Kwon S.-W."/>
        </authorList>
    </citation>
    <scope>NUCLEOTIDE SEQUENCE [LARGE SCALE GENOMIC DNA]</scope>
    <source>
        <strain evidence="3 4">KACC 21982</strain>
    </source>
</reference>
<evidence type="ECO:0000256" key="1">
    <source>
        <dbReference type="SAM" id="SignalP"/>
    </source>
</evidence>
<dbReference type="Proteomes" id="UP000831113">
    <property type="component" value="Chromosome"/>
</dbReference>
<gene>
    <name evidence="3" type="ORF">MTX78_11165</name>
</gene>
<name>A0ABY4D452_9BACT</name>
<dbReference type="PANTHER" id="PTHR42754">
    <property type="entry name" value="ENDOGLUCANASE"/>
    <property type="match status" value="1"/>
</dbReference>
<organism evidence="3 4">
    <name type="scientific">Hymenobacter tibetensis</name>
    <dbReference type="NCBI Taxonomy" id="497967"/>
    <lineage>
        <taxon>Bacteria</taxon>
        <taxon>Pseudomonadati</taxon>
        <taxon>Bacteroidota</taxon>
        <taxon>Cytophagia</taxon>
        <taxon>Cytophagales</taxon>
        <taxon>Hymenobacteraceae</taxon>
        <taxon>Hymenobacter</taxon>
    </lineage>
</organism>
<protein>
    <submittedName>
        <fullName evidence="3">T9SS type A sorting domain-containing protein</fullName>
    </submittedName>
</protein>